<keyword evidence="2" id="KW-1185">Reference proteome</keyword>
<reference evidence="1 2" key="1">
    <citation type="journal article" date="2014" name="Genome Announc.">
        <title>Genome Sequence of Afipia felis Strain 76713, Isolated in Hospital Water Using an Amoeba Co-Culture Procedure.</title>
        <authorList>
            <person name="Benamar S."/>
            <person name="La Scola B."/>
            <person name="Croce O."/>
        </authorList>
    </citation>
    <scope>NUCLEOTIDE SEQUENCE [LARGE SCALE GENOMIC DNA]</scope>
    <source>
        <strain evidence="1 2">76713</strain>
    </source>
</reference>
<evidence type="ECO:0000313" key="1">
    <source>
        <dbReference type="EMBL" id="CEG10499.1"/>
    </source>
</evidence>
<dbReference type="STRING" id="1035.BN961_03939"/>
<organism evidence="1 2">
    <name type="scientific">Afipia felis</name>
    <name type="common">Cat scratch disease bacillus</name>
    <dbReference type="NCBI Taxonomy" id="1035"/>
    <lineage>
        <taxon>Bacteria</taxon>
        <taxon>Pseudomonadati</taxon>
        <taxon>Pseudomonadota</taxon>
        <taxon>Alphaproteobacteria</taxon>
        <taxon>Hyphomicrobiales</taxon>
        <taxon>Nitrobacteraceae</taxon>
        <taxon>Afipia</taxon>
    </lineage>
</organism>
<gene>
    <name evidence="1" type="ORF">BN961_03939</name>
</gene>
<evidence type="ECO:0000313" key="2">
    <source>
        <dbReference type="Proteomes" id="UP000035762"/>
    </source>
</evidence>
<name>A0A090MWB4_AFIFE</name>
<accession>A0A090MWB4</accession>
<dbReference type="Proteomes" id="UP000035762">
    <property type="component" value="Unassembled WGS sequence"/>
</dbReference>
<dbReference type="EMBL" id="CCAZ020000003">
    <property type="protein sequence ID" value="CEG10499.1"/>
    <property type="molecule type" value="Genomic_DNA"/>
</dbReference>
<sequence>MAGRPALLLHPMREGLGGARGIVRLARLPDVVEQAAAIEDLKGRRGQTAHSERQCLQRRQRIGSLLQDKDGDACETQLAGKEEPDRAAAGDYDFVDGLGIGHETLLCRSRSTGAFLE</sequence>
<protein>
    <submittedName>
        <fullName evidence="1">Uncharacterized protein</fullName>
    </submittedName>
</protein>
<comment type="caution">
    <text evidence="1">The sequence shown here is derived from an EMBL/GenBank/DDBJ whole genome shotgun (WGS) entry which is preliminary data.</text>
</comment>
<dbReference type="AlphaFoldDB" id="A0A090MWB4"/>
<proteinExistence type="predicted"/>